<dbReference type="STRING" id="313595.P700755_002687"/>
<gene>
    <name evidence="1" type="ordered locus">P700755_002687</name>
</gene>
<reference evidence="1" key="2">
    <citation type="submission" date="2012-09" db="EMBL/GenBank/DDBJ databases">
        <title>The complete sequence of Psychroflexus torquis an extreme psychrophile from sea-ice that is stimulated by light.</title>
        <authorList>
            <person name="Feng S."/>
            <person name="Powell S.M."/>
            <person name="Bowman J.P."/>
        </authorList>
    </citation>
    <scope>NUCLEOTIDE SEQUENCE [LARGE SCALE GENOMIC DNA]</scope>
    <source>
        <strain evidence="1">ATCC 700755</strain>
    </source>
</reference>
<dbReference type="AlphaFoldDB" id="K4IHY8"/>
<dbReference type="RefSeq" id="WP_015024991.1">
    <property type="nucleotide sequence ID" value="NC_018721.1"/>
</dbReference>
<keyword evidence="2" id="KW-1185">Reference proteome</keyword>
<name>K4IHY8_PSYTT</name>
<reference evidence="1" key="1">
    <citation type="submission" date="2006-03" db="EMBL/GenBank/DDBJ databases">
        <authorList>
            <person name="Bowman J."/>
            <person name="Ferriera S."/>
            <person name="Johnson J."/>
            <person name="Kravitz S."/>
            <person name="Halpern A."/>
            <person name="Remington K."/>
            <person name="Beeson K."/>
            <person name="Tran B."/>
            <person name="Rogers Y.-H."/>
            <person name="Friedman R."/>
            <person name="Venter J.C."/>
        </authorList>
    </citation>
    <scope>NUCLEOTIDE SEQUENCE [LARGE SCALE GENOMIC DNA]</scope>
    <source>
        <strain evidence="1">ATCC 700755</strain>
    </source>
</reference>
<dbReference type="EMBL" id="CP003879">
    <property type="protein sequence ID" value="AFU69428.1"/>
    <property type="molecule type" value="Genomic_DNA"/>
</dbReference>
<dbReference type="HOGENOM" id="CLU_979594_0_0_10"/>
<accession>K4IHY8</accession>
<evidence type="ECO:0008006" key="3">
    <source>
        <dbReference type="Google" id="ProtNLM"/>
    </source>
</evidence>
<dbReference type="KEGG" id="ptq:P700755_002687"/>
<organism evidence="1 2">
    <name type="scientific">Psychroflexus torquis (strain ATCC 700755 / CIP 106069 / ACAM 623)</name>
    <dbReference type="NCBI Taxonomy" id="313595"/>
    <lineage>
        <taxon>Bacteria</taxon>
        <taxon>Pseudomonadati</taxon>
        <taxon>Bacteroidota</taxon>
        <taxon>Flavobacteriia</taxon>
        <taxon>Flavobacteriales</taxon>
        <taxon>Flavobacteriaceae</taxon>
        <taxon>Psychroflexus</taxon>
    </lineage>
</organism>
<dbReference type="PROSITE" id="PS51257">
    <property type="entry name" value="PROKAR_LIPOPROTEIN"/>
    <property type="match status" value="1"/>
</dbReference>
<evidence type="ECO:0000313" key="1">
    <source>
        <dbReference type="EMBL" id="AFU69428.1"/>
    </source>
</evidence>
<evidence type="ECO:0000313" key="2">
    <source>
        <dbReference type="Proteomes" id="UP000008514"/>
    </source>
</evidence>
<proteinExistence type="predicted"/>
<sequence>MKNNKIVFLLTFSFLISCHSEKNKRPSDELISIYVQDKKYNYQDLIIIGKINNDTIIPITDWDNDNKKEIKERNSLLNKYNEFYIKYSDINEVINIDKIEEKNFACSELTVGASNKYHLNLENKFSLATNFPDYDNFINQSDTISLDPKHSEIIKEKMLISYSIRKHGKTGNDYNFFNYKTNYLKILDSFTTEKEDSLQVLVEGSILNESIFMVFKLNNDYVEFIGEIESWSNGLALIGVTDLNDNGSIEYFFRGIGYESTGFDIYEIKDNELKLIFRTIPYGC</sequence>
<dbReference type="Proteomes" id="UP000008514">
    <property type="component" value="Chromosome"/>
</dbReference>
<protein>
    <recommendedName>
        <fullName evidence="3">Lipoprotein</fullName>
    </recommendedName>
</protein>